<dbReference type="GeneID" id="7442189"/>
<evidence type="ECO:0000313" key="8">
    <source>
        <dbReference type="Proteomes" id="UP000001449"/>
    </source>
</evidence>
<keyword evidence="4 5" id="KW-0949">S-adenosyl-L-methionine</keyword>
<feature type="region of interest" description="Disordered" evidence="6">
    <location>
        <begin position="41"/>
        <end position="63"/>
    </location>
</feature>
<comment type="similarity">
    <text evidence="5">Belongs to the class I-like SAM-binding methyltransferase superfamily. C5-methyltransferase family.</text>
</comment>
<evidence type="ECO:0000256" key="6">
    <source>
        <dbReference type="SAM" id="MobiDB-lite"/>
    </source>
</evidence>
<evidence type="ECO:0000256" key="3">
    <source>
        <dbReference type="ARBA" id="ARBA00022679"/>
    </source>
</evidence>
<evidence type="ECO:0000313" key="7">
    <source>
        <dbReference type="EMBL" id="EED95074.1"/>
    </source>
</evidence>
<dbReference type="InterPro" id="IPR001525">
    <property type="entry name" value="C5_MeTfrase"/>
</dbReference>
<dbReference type="eggNOG" id="KOG0919">
    <property type="taxonomic scope" value="Eukaryota"/>
</dbReference>
<proteinExistence type="inferred from homology"/>
<reference evidence="7 8" key="1">
    <citation type="journal article" date="2004" name="Science">
        <title>The genome of the diatom Thalassiosira pseudonana: ecology, evolution, and metabolism.</title>
        <authorList>
            <person name="Armbrust E.V."/>
            <person name="Berges J.A."/>
            <person name="Bowler C."/>
            <person name="Green B.R."/>
            <person name="Martinez D."/>
            <person name="Putnam N.H."/>
            <person name="Zhou S."/>
            <person name="Allen A.E."/>
            <person name="Apt K.E."/>
            <person name="Bechner M."/>
            <person name="Brzezinski M.A."/>
            <person name="Chaal B.K."/>
            <person name="Chiovitti A."/>
            <person name="Davis A.K."/>
            <person name="Demarest M.S."/>
            <person name="Detter J.C."/>
            <person name="Glavina T."/>
            <person name="Goodstein D."/>
            <person name="Hadi M.Z."/>
            <person name="Hellsten U."/>
            <person name="Hildebrand M."/>
            <person name="Jenkins B.D."/>
            <person name="Jurka J."/>
            <person name="Kapitonov V.V."/>
            <person name="Kroger N."/>
            <person name="Lau W.W."/>
            <person name="Lane T.W."/>
            <person name="Larimer F.W."/>
            <person name="Lippmeier J.C."/>
            <person name="Lucas S."/>
            <person name="Medina M."/>
            <person name="Montsant A."/>
            <person name="Obornik M."/>
            <person name="Parker M.S."/>
            <person name="Palenik B."/>
            <person name="Pazour G.J."/>
            <person name="Richardson P.M."/>
            <person name="Rynearson T.A."/>
            <person name="Saito M.A."/>
            <person name="Schwartz D.C."/>
            <person name="Thamatrakoln K."/>
            <person name="Valentin K."/>
            <person name="Vardi A."/>
            <person name="Wilkerson F.P."/>
            <person name="Rokhsar D.S."/>
        </authorList>
    </citation>
    <scope>NUCLEOTIDE SEQUENCE [LARGE SCALE GENOMIC DNA]</scope>
    <source>
        <strain evidence="7 8">CCMP1335</strain>
    </source>
</reference>
<evidence type="ECO:0000256" key="5">
    <source>
        <dbReference type="PROSITE-ProRule" id="PRU01016"/>
    </source>
</evidence>
<name>B8BTD1_THAPS</name>
<keyword evidence="2 5" id="KW-0489">Methyltransferase</keyword>
<evidence type="ECO:0000256" key="1">
    <source>
        <dbReference type="ARBA" id="ARBA00011975"/>
    </source>
</evidence>
<dbReference type="GO" id="GO:0032259">
    <property type="term" value="P:methylation"/>
    <property type="evidence" value="ECO:0007669"/>
    <property type="project" value="UniProtKB-KW"/>
</dbReference>
<feature type="active site" evidence="5">
    <location>
        <position position="243"/>
    </location>
</feature>
<dbReference type="PROSITE" id="PS00094">
    <property type="entry name" value="C5_MTASE_1"/>
    <property type="match status" value="1"/>
</dbReference>
<sequence length="319" mass="35033">MNDDEADDNRLAKKAKLATDTPQALADGSFGITSLIHCSKGRHEHLASPPTHHPSSTSPITTESVLHLPPRLTKSAYQILIATDSVPRSWHLEGRFGSRTHVVEKGVTNGIPVLHNQVTMDEIAQTSAELKGLMDNEGVEVVEKEFVHNHRTRQNIPYIDARIHPELEPDGYEVPSVTHKPMETSKKANSPLFFSYAEMFAGIGGFGVALEALGGSWIHGDIYEVPDSAFPKDLDLLVAGFPCQPFSTLGDQPGFDCHKGRGQLFLQIVRALELSRPRSFLLENVPGLLGMKDALDVILKAFRGAGYKRILSIPIHTRP</sequence>
<dbReference type="AlphaFoldDB" id="B8BTD1"/>
<feature type="compositionally biased region" description="Low complexity" evidence="6">
    <location>
        <begin position="48"/>
        <end position="62"/>
    </location>
</feature>
<dbReference type="GO" id="GO:0003886">
    <property type="term" value="F:DNA (cytosine-5-)-methyltransferase activity"/>
    <property type="evidence" value="ECO:0007669"/>
    <property type="project" value="UniProtKB-EC"/>
</dbReference>
<dbReference type="RefSeq" id="XP_002287631.1">
    <property type="nucleotide sequence ID" value="XM_002287595.1"/>
</dbReference>
<dbReference type="EMBL" id="CM000639">
    <property type="protein sequence ID" value="EED95074.1"/>
    <property type="molecule type" value="Genomic_DNA"/>
</dbReference>
<reference evidence="7 8" key="2">
    <citation type="journal article" date="2008" name="Nature">
        <title>The Phaeodactylum genome reveals the evolutionary history of diatom genomes.</title>
        <authorList>
            <person name="Bowler C."/>
            <person name="Allen A.E."/>
            <person name="Badger J.H."/>
            <person name="Grimwood J."/>
            <person name="Jabbari K."/>
            <person name="Kuo A."/>
            <person name="Maheswari U."/>
            <person name="Martens C."/>
            <person name="Maumus F."/>
            <person name="Otillar R.P."/>
            <person name="Rayko E."/>
            <person name="Salamov A."/>
            <person name="Vandepoele K."/>
            <person name="Beszteri B."/>
            <person name="Gruber A."/>
            <person name="Heijde M."/>
            <person name="Katinka M."/>
            <person name="Mock T."/>
            <person name="Valentin K."/>
            <person name="Verret F."/>
            <person name="Berges J.A."/>
            <person name="Brownlee C."/>
            <person name="Cadoret J.P."/>
            <person name="Chiovitti A."/>
            <person name="Choi C.J."/>
            <person name="Coesel S."/>
            <person name="De Martino A."/>
            <person name="Detter J.C."/>
            <person name="Durkin C."/>
            <person name="Falciatore A."/>
            <person name="Fournet J."/>
            <person name="Haruta M."/>
            <person name="Huysman M.J."/>
            <person name="Jenkins B.D."/>
            <person name="Jiroutova K."/>
            <person name="Jorgensen R.E."/>
            <person name="Joubert Y."/>
            <person name="Kaplan A."/>
            <person name="Kroger N."/>
            <person name="Kroth P.G."/>
            <person name="La Roche J."/>
            <person name="Lindquist E."/>
            <person name="Lommer M."/>
            <person name="Martin-Jezequel V."/>
            <person name="Lopez P.J."/>
            <person name="Lucas S."/>
            <person name="Mangogna M."/>
            <person name="McGinnis K."/>
            <person name="Medlin L.K."/>
            <person name="Montsant A."/>
            <person name="Oudot-Le Secq M.P."/>
            <person name="Napoli C."/>
            <person name="Obornik M."/>
            <person name="Parker M.S."/>
            <person name="Petit J.L."/>
            <person name="Porcel B.M."/>
            <person name="Poulsen N."/>
            <person name="Robison M."/>
            <person name="Rychlewski L."/>
            <person name="Rynearson T.A."/>
            <person name="Schmutz J."/>
            <person name="Shapiro H."/>
            <person name="Siaut M."/>
            <person name="Stanley M."/>
            <person name="Sussman M.R."/>
            <person name="Taylor A.R."/>
            <person name="Vardi A."/>
            <person name="von Dassow P."/>
            <person name="Vyverman W."/>
            <person name="Willis A."/>
            <person name="Wyrwicz L.S."/>
            <person name="Rokhsar D.S."/>
            <person name="Weissenbach J."/>
            <person name="Armbrust E.V."/>
            <person name="Green B.R."/>
            <person name="Van de Peer Y."/>
            <person name="Grigoriev I.V."/>
        </authorList>
    </citation>
    <scope>NUCLEOTIDE SEQUENCE [LARGE SCALE GENOMIC DNA]</scope>
    <source>
        <strain evidence="7 8">CCMP1335</strain>
    </source>
</reference>
<dbReference type="Gene3D" id="3.40.50.150">
    <property type="entry name" value="Vaccinia Virus protein VP39"/>
    <property type="match status" value="1"/>
</dbReference>
<evidence type="ECO:0000256" key="4">
    <source>
        <dbReference type="ARBA" id="ARBA00022691"/>
    </source>
</evidence>
<dbReference type="SUPFAM" id="SSF53335">
    <property type="entry name" value="S-adenosyl-L-methionine-dependent methyltransferases"/>
    <property type="match status" value="1"/>
</dbReference>
<dbReference type="PANTHER" id="PTHR10629:SF52">
    <property type="entry name" value="DNA (CYTOSINE-5)-METHYLTRANSFERASE 1"/>
    <property type="match status" value="1"/>
</dbReference>
<protein>
    <recommendedName>
        <fullName evidence="1">DNA (cytosine-5-)-methyltransferase</fullName>
        <ecNumber evidence="1">2.1.1.37</ecNumber>
    </recommendedName>
</protein>
<dbReference type="STRING" id="35128.B8BTD1"/>
<dbReference type="Proteomes" id="UP000001449">
    <property type="component" value="Chromosome 2"/>
</dbReference>
<dbReference type="PROSITE" id="PS51679">
    <property type="entry name" value="SAM_MT_C5"/>
    <property type="match status" value="1"/>
</dbReference>
<gene>
    <name evidence="7" type="ORF">THAPSDRAFT_2094</name>
</gene>
<dbReference type="PANTHER" id="PTHR10629">
    <property type="entry name" value="CYTOSINE-SPECIFIC METHYLTRANSFERASE"/>
    <property type="match status" value="1"/>
</dbReference>
<dbReference type="PaxDb" id="35128-Thaps2094"/>
<evidence type="ECO:0000256" key="2">
    <source>
        <dbReference type="ARBA" id="ARBA00022603"/>
    </source>
</evidence>
<dbReference type="Pfam" id="PF00145">
    <property type="entry name" value="DNA_methylase"/>
    <property type="match status" value="1"/>
</dbReference>
<organism evidence="7 8">
    <name type="scientific">Thalassiosira pseudonana</name>
    <name type="common">Marine diatom</name>
    <name type="synonym">Cyclotella nana</name>
    <dbReference type="NCBI Taxonomy" id="35128"/>
    <lineage>
        <taxon>Eukaryota</taxon>
        <taxon>Sar</taxon>
        <taxon>Stramenopiles</taxon>
        <taxon>Ochrophyta</taxon>
        <taxon>Bacillariophyta</taxon>
        <taxon>Coscinodiscophyceae</taxon>
        <taxon>Thalassiosirophycidae</taxon>
        <taxon>Thalassiosirales</taxon>
        <taxon>Thalassiosiraceae</taxon>
        <taxon>Thalassiosira</taxon>
    </lineage>
</organism>
<dbReference type="EC" id="2.1.1.37" evidence="1"/>
<dbReference type="KEGG" id="tps:THAPSDRAFT_2094"/>
<dbReference type="InParanoid" id="B8BTD1"/>
<dbReference type="InterPro" id="IPR029063">
    <property type="entry name" value="SAM-dependent_MTases_sf"/>
</dbReference>
<dbReference type="HOGENOM" id="CLU_872869_0_0_1"/>
<dbReference type="InterPro" id="IPR050390">
    <property type="entry name" value="C5-Methyltransferase"/>
</dbReference>
<keyword evidence="8" id="KW-1185">Reference proteome</keyword>
<keyword evidence="3 5" id="KW-0808">Transferase</keyword>
<accession>B8BTD1</accession>
<dbReference type="InterPro" id="IPR018117">
    <property type="entry name" value="C5_DNA_meth_AS"/>
</dbReference>